<organism evidence="1 2">
    <name type="scientific">Stegodyphus mimosarum</name>
    <name type="common">African social velvet spider</name>
    <dbReference type="NCBI Taxonomy" id="407821"/>
    <lineage>
        <taxon>Eukaryota</taxon>
        <taxon>Metazoa</taxon>
        <taxon>Ecdysozoa</taxon>
        <taxon>Arthropoda</taxon>
        <taxon>Chelicerata</taxon>
        <taxon>Arachnida</taxon>
        <taxon>Araneae</taxon>
        <taxon>Araneomorphae</taxon>
        <taxon>Entelegynae</taxon>
        <taxon>Eresoidea</taxon>
        <taxon>Eresidae</taxon>
        <taxon>Stegodyphus</taxon>
    </lineage>
</organism>
<protein>
    <submittedName>
        <fullName evidence="1">Uncharacterized protein</fullName>
    </submittedName>
</protein>
<dbReference type="AlphaFoldDB" id="A0A087UKU0"/>
<feature type="non-terminal residue" evidence="1">
    <location>
        <position position="40"/>
    </location>
</feature>
<evidence type="ECO:0000313" key="2">
    <source>
        <dbReference type="Proteomes" id="UP000054359"/>
    </source>
</evidence>
<reference evidence="1 2" key="1">
    <citation type="submission" date="2013-11" db="EMBL/GenBank/DDBJ databases">
        <title>Genome sequencing of Stegodyphus mimosarum.</title>
        <authorList>
            <person name="Bechsgaard J."/>
        </authorList>
    </citation>
    <scope>NUCLEOTIDE SEQUENCE [LARGE SCALE GENOMIC DNA]</scope>
</reference>
<name>A0A087UKU0_STEMI</name>
<keyword evidence="2" id="KW-1185">Reference proteome</keyword>
<dbReference type="EMBL" id="KK120291">
    <property type="protein sequence ID" value="KFM77979.1"/>
    <property type="molecule type" value="Genomic_DNA"/>
</dbReference>
<proteinExistence type="predicted"/>
<dbReference type="Proteomes" id="UP000054359">
    <property type="component" value="Unassembled WGS sequence"/>
</dbReference>
<accession>A0A087UKU0</accession>
<gene>
    <name evidence="1" type="ORF">X975_00262</name>
</gene>
<sequence length="40" mass="4857">MHCLKDLYSTVVQLFPVTQNIWSLYLFTFFDRILLHGIWP</sequence>
<evidence type="ECO:0000313" key="1">
    <source>
        <dbReference type="EMBL" id="KFM77979.1"/>
    </source>
</evidence>